<accession>A0A2T9YLA2</accession>
<organism evidence="2 3">
    <name type="scientific">Smittium simulii</name>
    <dbReference type="NCBI Taxonomy" id="133385"/>
    <lineage>
        <taxon>Eukaryota</taxon>
        <taxon>Fungi</taxon>
        <taxon>Fungi incertae sedis</taxon>
        <taxon>Zoopagomycota</taxon>
        <taxon>Kickxellomycotina</taxon>
        <taxon>Harpellomycetes</taxon>
        <taxon>Harpellales</taxon>
        <taxon>Legeriomycetaceae</taxon>
        <taxon>Smittium</taxon>
    </lineage>
</organism>
<dbReference type="AlphaFoldDB" id="A0A2T9YLA2"/>
<sequence>MESDIKNTTERITGEDKNDNNNSVVKVGNFLSDNTKDQNSRAYKNTGIRDYYRSKKRKTHTLQKQIVNITLDLITSNTRSVKRKSRYYTTQKDFMDWRHSLSISGEIIAPDIINCFSMIFVGKKLKHSTIRAYKSALLQFFIDKEKIKKKNCYKEFMKFLNKSNLIKMNNNLIDIKSIIDHFKKLSLKKDLNTKKLTAKTC</sequence>
<dbReference type="EMBL" id="MBFR01000138">
    <property type="protein sequence ID" value="PVU93117.1"/>
    <property type="molecule type" value="Genomic_DNA"/>
</dbReference>
<dbReference type="OrthoDB" id="5963861at2759"/>
<name>A0A2T9YLA2_9FUNG</name>
<protein>
    <recommendedName>
        <fullName evidence="4">Core-binding (CB) domain-containing protein</fullName>
    </recommendedName>
</protein>
<proteinExistence type="predicted"/>
<evidence type="ECO:0000313" key="2">
    <source>
        <dbReference type="EMBL" id="PVU93117.1"/>
    </source>
</evidence>
<reference evidence="2 3" key="1">
    <citation type="journal article" date="2018" name="MBio">
        <title>Comparative Genomics Reveals the Core Gene Toolbox for the Fungus-Insect Symbiosis.</title>
        <authorList>
            <person name="Wang Y."/>
            <person name="Stata M."/>
            <person name="Wang W."/>
            <person name="Stajich J.E."/>
            <person name="White M.M."/>
            <person name="Moncalvo J.M."/>
        </authorList>
    </citation>
    <scope>NUCLEOTIDE SEQUENCE [LARGE SCALE GENOMIC DNA]</scope>
    <source>
        <strain evidence="2 3">SWE-8-4</strain>
    </source>
</reference>
<evidence type="ECO:0000313" key="3">
    <source>
        <dbReference type="Proteomes" id="UP000245383"/>
    </source>
</evidence>
<comment type="caution">
    <text evidence="2">The sequence shown here is derived from an EMBL/GenBank/DDBJ whole genome shotgun (WGS) entry which is preliminary data.</text>
</comment>
<evidence type="ECO:0000256" key="1">
    <source>
        <dbReference type="SAM" id="MobiDB-lite"/>
    </source>
</evidence>
<gene>
    <name evidence="2" type="ORF">BB561_003458</name>
</gene>
<keyword evidence="3" id="KW-1185">Reference proteome</keyword>
<dbReference type="STRING" id="133385.A0A2T9YLA2"/>
<evidence type="ECO:0008006" key="4">
    <source>
        <dbReference type="Google" id="ProtNLM"/>
    </source>
</evidence>
<dbReference type="Proteomes" id="UP000245383">
    <property type="component" value="Unassembled WGS sequence"/>
</dbReference>
<feature type="region of interest" description="Disordered" evidence="1">
    <location>
        <begin position="1"/>
        <end position="24"/>
    </location>
</feature>
<feature type="compositionally biased region" description="Basic and acidic residues" evidence="1">
    <location>
        <begin position="1"/>
        <end position="19"/>
    </location>
</feature>